<dbReference type="AlphaFoldDB" id="D8JUX9"/>
<dbReference type="eggNOG" id="COG0789">
    <property type="taxonomic scope" value="Bacteria"/>
</dbReference>
<dbReference type="Gene3D" id="1.10.1660.10">
    <property type="match status" value="1"/>
</dbReference>
<dbReference type="Proteomes" id="UP000002033">
    <property type="component" value="Chromosome"/>
</dbReference>
<dbReference type="HOGENOM" id="CLU_148676_1_0_5"/>
<protein>
    <recommendedName>
        <fullName evidence="3">Transcriptional regulator, MerR family</fullName>
    </recommendedName>
</protein>
<keyword evidence="2" id="KW-1185">Reference proteome</keyword>
<dbReference type="OrthoDB" id="9800876at2"/>
<dbReference type="RefSeq" id="WP_013215010.1">
    <property type="nucleotide sequence ID" value="NC_014313.1"/>
</dbReference>
<gene>
    <name evidence="1" type="ordered locus">Hden_0981</name>
</gene>
<evidence type="ECO:0000313" key="2">
    <source>
        <dbReference type="Proteomes" id="UP000002033"/>
    </source>
</evidence>
<organism evidence="1 2">
    <name type="scientific">Hyphomicrobium denitrificans (strain ATCC 51888 / DSM 1869 / NCIMB 11706 / TK 0415)</name>
    <dbReference type="NCBI Taxonomy" id="582899"/>
    <lineage>
        <taxon>Bacteria</taxon>
        <taxon>Pseudomonadati</taxon>
        <taxon>Pseudomonadota</taxon>
        <taxon>Alphaproteobacteria</taxon>
        <taxon>Hyphomicrobiales</taxon>
        <taxon>Hyphomicrobiaceae</taxon>
        <taxon>Hyphomicrobium</taxon>
    </lineage>
</organism>
<accession>D8JUX9</accession>
<dbReference type="EMBL" id="CP002083">
    <property type="protein sequence ID" value="ADJ22795.1"/>
    <property type="molecule type" value="Genomic_DNA"/>
</dbReference>
<name>D8JUX9_HYPDA</name>
<sequence length="114" mass="12583">MQYREFLVRAHLEDNVVKEWVTAGWLIPAGDEGQAEFTEVDIARAHLITDLKGGIGVNDEGVSVVLHLLDQLHGLRRTLGDILAAVHAGPDDLREQLLSHLGNFPAQSDRNPDK</sequence>
<dbReference type="Pfam" id="PF13591">
    <property type="entry name" value="MerR_2"/>
    <property type="match status" value="1"/>
</dbReference>
<proteinExistence type="predicted"/>
<evidence type="ECO:0000313" key="1">
    <source>
        <dbReference type="EMBL" id="ADJ22795.1"/>
    </source>
</evidence>
<evidence type="ECO:0008006" key="3">
    <source>
        <dbReference type="Google" id="ProtNLM"/>
    </source>
</evidence>
<dbReference type="KEGG" id="hdn:Hden_0981"/>
<dbReference type="STRING" id="582899.Hden_0981"/>
<reference evidence="2" key="1">
    <citation type="journal article" date="2011" name="J. Bacteriol.">
        <title>Genome sequences of eight morphologically diverse alphaproteobacteria.</title>
        <authorList>
            <consortium name="US DOE Joint Genome Institute"/>
            <person name="Brown P.J."/>
            <person name="Kysela D.T."/>
            <person name="Buechlein A."/>
            <person name="Hemmerich C."/>
            <person name="Brun Y.V."/>
        </authorList>
    </citation>
    <scope>NUCLEOTIDE SEQUENCE [LARGE SCALE GENOMIC DNA]</scope>
    <source>
        <strain evidence="2">ATCC 51888 / DSM 1869 / NCIB 11706 / TK 0415</strain>
    </source>
</reference>